<dbReference type="PANTHER" id="PTHR31973">
    <property type="entry name" value="POLYPROTEIN, PUTATIVE-RELATED"/>
    <property type="match status" value="1"/>
</dbReference>
<dbReference type="AlphaFoldDB" id="A0AAD4INI4"/>
<evidence type="ECO:0000256" key="2">
    <source>
        <dbReference type="ARBA" id="ARBA00022771"/>
    </source>
</evidence>
<feature type="region of interest" description="Disordered" evidence="5">
    <location>
        <begin position="560"/>
        <end position="587"/>
    </location>
</feature>
<dbReference type="PANTHER" id="PTHR31973:SF189">
    <property type="entry name" value="TRANSPOSASE, MUDR, PLANT, MULE TRANSPOSASE DOMAIN PROTEIN-RELATED"/>
    <property type="match status" value="1"/>
</dbReference>
<name>A0AAD4INI4_PERFH</name>
<feature type="compositionally biased region" description="Acidic residues" evidence="5">
    <location>
        <begin position="168"/>
        <end position="186"/>
    </location>
</feature>
<comment type="caution">
    <text evidence="7">The sequence shown here is derived from an EMBL/GenBank/DDBJ whole genome shotgun (WGS) entry which is preliminary data.</text>
</comment>
<evidence type="ECO:0000256" key="4">
    <source>
        <dbReference type="PROSITE-ProRule" id="PRU00325"/>
    </source>
</evidence>
<dbReference type="Pfam" id="PF04434">
    <property type="entry name" value="SWIM"/>
    <property type="match status" value="1"/>
</dbReference>
<protein>
    <recommendedName>
        <fullName evidence="6">SWIM-type domain-containing protein</fullName>
    </recommendedName>
</protein>
<proteinExistence type="predicted"/>
<evidence type="ECO:0000256" key="5">
    <source>
        <dbReference type="SAM" id="MobiDB-lite"/>
    </source>
</evidence>
<evidence type="ECO:0000259" key="6">
    <source>
        <dbReference type="PROSITE" id="PS50966"/>
    </source>
</evidence>
<dbReference type="InterPro" id="IPR058594">
    <property type="entry name" value="PB1-like_dom_pln"/>
</dbReference>
<feature type="domain" description="SWIM-type" evidence="6">
    <location>
        <begin position="484"/>
        <end position="516"/>
    </location>
</feature>
<gene>
    <name evidence="7" type="ORF">C2S53_009095</name>
</gene>
<dbReference type="Proteomes" id="UP001190926">
    <property type="component" value="Unassembled WGS sequence"/>
</dbReference>
<keyword evidence="2 4" id="KW-0863">Zinc-finger</keyword>
<feature type="region of interest" description="Disordered" evidence="5">
    <location>
        <begin position="617"/>
        <end position="648"/>
    </location>
</feature>
<evidence type="ECO:0000313" key="7">
    <source>
        <dbReference type="EMBL" id="KAH6755823.1"/>
    </source>
</evidence>
<feature type="region of interest" description="Disordered" evidence="5">
    <location>
        <begin position="705"/>
        <end position="726"/>
    </location>
</feature>
<organism evidence="7 8">
    <name type="scientific">Perilla frutescens var. hirtella</name>
    <name type="common">Perilla citriodora</name>
    <name type="synonym">Perilla setoyensis</name>
    <dbReference type="NCBI Taxonomy" id="608512"/>
    <lineage>
        <taxon>Eukaryota</taxon>
        <taxon>Viridiplantae</taxon>
        <taxon>Streptophyta</taxon>
        <taxon>Embryophyta</taxon>
        <taxon>Tracheophyta</taxon>
        <taxon>Spermatophyta</taxon>
        <taxon>Magnoliopsida</taxon>
        <taxon>eudicotyledons</taxon>
        <taxon>Gunneridae</taxon>
        <taxon>Pentapetalae</taxon>
        <taxon>asterids</taxon>
        <taxon>lamiids</taxon>
        <taxon>Lamiales</taxon>
        <taxon>Lamiaceae</taxon>
        <taxon>Nepetoideae</taxon>
        <taxon>Elsholtzieae</taxon>
        <taxon>Perilla</taxon>
    </lineage>
</organism>
<feature type="compositionally biased region" description="Low complexity" evidence="5">
    <location>
        <begin position="705"/>
        <end position="716"/>
    </location>
</feature>
<dbReference type="GO" id="GO:0008270">
    <property type="term" value="F:zinc ion binding"/>
    <property type="evidence" value="ECO:0007669"/>
    <property type="project" value="UniProtKB-KW"/>
</dbReference>
<dbReference type="Pfam" id="PF26130">
    <property type="entry name" value="PB1-like"/>
    <property type="match status" value="1"/>
</dbReference>
<sequence length="726" mass="82246">MSSKHGLDSDRFGYLDLEDEVEKLGFVSWGSLSYKVPQTMIYKVLRDDKDVMQMLSYISQKCRVLSVYVNNGKKSGKSSAVLTTFVGGDGIEELTNLNGNVEDANEKSVGVKGDESEDCEVWNSEEDNNYIPSIGYNDDLSDIELASDDEGQARQIENEAQNDGFVSEYEDSDCDVNSDSTNDEADDNKRRKKMITYDPRCDHKSLKLFLGMRFEDGIQCREALRNVSIENGYPIHFRRVSKYQCEAICTAPYTWRCYGSLIKRDGTFSIKVINGEHTCPRAIHNTQVTSNWICKKYLNTFRLRPNMTAKELEADIMEKYACQVTKWRCYNGIWKARAELGGSVEDHYAQISTHLEAYKVALEDMKAENQQAYEDFIERGPNKFCKAFISTSPKCDNIDNNMSETFNRYIVTTRSKHVVDMLQDIRCALMERQYKKLTAVSSLNDRICPNIRAKLEKLKYESRLGITHPAVGGIFEVKLHEMRYVVTLGSKSCTCRVWDLTGIPCVHACSAIHYMKLDPADFVDECYMIPKYLEAYRYGLPPLNGPYMWEEATGFPVKPPIIRKMSGRPKQQRKRDADEKSSTNPNKLKRQVVMTCQRCLQTGHNTKGCRNEVVEKPETVKGKRGRPRKHDTSGMSQSAVMKNKQQVSTSRQASKVVIAKEKALANKGLGVLVCEGTGHIYTRMPNEKRAYFVNPTQYGRQAATSLGAASGSGSTSIHMPTQESQT</sequence>
<dbReference type="InterPro" id="IPR007527">
    <property type="entry name" value="Znf_SWIM"/>
</dbReference>
<evidence type="ECO:0000256" key="3">
    <source>
        <dbReference type="ARBA" id="ARBA00022833"/>
    </source>
</evidence>
<evidence type="ECO:0000256" key="1">
    <source>
        <dbReference type="ARBA" id="ARBA00022723"/>
    </source>
</evidence>
<accession>A0AAD4INI4</accession>
<reference evidence="7 8" key="1">
    <citation type="journal article" date="2021" name="Nat. Commun.">
        <title>Incipient diploidization of the medicinal plant Perilla within 10,000 years.</title>
        <authorList>
            <person name="Zhang Y."/>
            <person name="Shen Q."/>
            <person name="Leng L."/>
            <person name="Zhang D."/>
            <person name="Chen S."/>
            <person name="Shi Y."/>
            <person name="Ning Z."/>
            <person name="Chen S."/>
        </authorList>
    </citation>
    <scope>NUCLEOTIDE SEQUENCE [LARGE SCALE GENOMIC DNA]</scope>
    <source>
        <strain evidence="8">cv. PC099</strain>
    </source>
</reference>
<evidence type="ECO:0000313" key="8">
    <source>
        <dbReference type="Proteomes" id="UP001190926"/>
    </source>
</evidence>
<dbReference type="InterPro" id="IPR006564">
    <property type="entry name" value="Znf_PMZ"/>
</dbReference>
<keyword evidence="3" id="KW-0862">Zinc</keyword>
<keyword evidence="1" id="KW-0479">Metal-binding</keyword>
<feature type="compositionally biased region" description="Polar residues" evidence="5">
    <location>
        <begin position="633"/>
        <end position="648"/>
    </location>
</feature>
<dbReference type="EMBL" id="SDAM02029582">
    <property type="protein sequence ID" value="KAH6755823.1"/>
    <property type="molecule type" value="Genomic_DNA"/>
</dbReference>
<feature type="region of interest" description="Disordered" evidence="5">
    <location>
        <begin position="158"/>
        <end position="187"/>
    </location>
</feature>
<feature type="compositionally biased region" description="Polar residues" evidence="5">
    <location>
        <begin position="717"/>
        <end position="726"/>
    </location>
</feature>
<keyword evidence="8" id="KW-1185">Reference proteome</keyword>
<dbReference type="PROSITE" id="PS50966">
    <property type="entry name" value="ZF_SWIM"/>
    <property type="match status" value="1"/>
</dbReference>
<dbReference type="SMART" id="SM00575">
    <property type="entry name" value="ZnF_PMZ"/>
    <property type="match status" value="1"/>
</dbReference>